<dbReference type="NCBIfam" id="NF011405">
    <property type="entry name" value="PRK14830.1"/>
    <property type="match status" value="1"/>
</dbReference>
<feature type="binding site" evidence="2">
    <location>
        <position position="80"/>
    </location>
    <ligand>
        <name>substrate</name>
    </ligand>
</feature>
<evidence type="ECO:0000313" key="3">
    <source>
        <dbReference type="EMBL" id="MFO3716021.1"/>
    </source>
</evidence>
<comment type="similarity">
    <text evidence="2">Belongs to the UPP synthase family.</text>
</comment>
<feature type="binding site" evidence="2">
    <location>
        <position position="195"/>
    </location>
    <ligand>
        <name>substrate</name>
    </ligand>
</feature>
<dbReference type="EMBL" id="JBGMEH010000003">
    <property type="protein sequence ID" value="MFO3716021.1"/>
    <property type="molecule type" value="Genomic_DNA"/>
</dbReference>
<comment type="subunit">
    <text evidence="2">Homodimer.</text>
</comment>
<feature type="binding site" evidence="2">
    <location>
        <position position="31"/>
    </location>
    <ligand>
        <name>Mg(2+)</name>
        <dbReference type="ChEBI" id="CHEBI:18420"/>
    </ligand>
</feature>
<dbReference type="Proteomes" id="UP001638015">
    <property type="component" value="Unassembled WGS sequence"/>
</dbReference>
<keyword evidence="1 2" id="KW-0808">Transferase</keyword>
<protein>
    <recommendedName>
        <fullName evidence="2">Isoprenyl transferase</fullName>
        <ecNumber evidence="2">2.5.1.-</ecNumber>
    </recommendedName>
</protein>
<gene>
    <name evidence="3" type="ORF">ACCQ40_04350</name>
</gene>
<dbReference type="Pfam" id="PF01255">
    <property type="entry name" value="Prenyltransf"/>
    <property type="match status" value="1"/>
</dbReference>
<feature type="active site" evidence="2">
    <location>
        <position position="31"/>
    </location>
</feature>
<evidence type="ECO:0000256" key="2">
    <source>
        <dbReference type="HAMAP-Rule" id="MF_01139"/>
    </source>
</evidence>
<dbReference type="NCBIfam" id="TIGR00055">
    <property type="entry name" value="uppS"/>
    <property type="match status" value="1"/>
</dbReference>
<dbReference type="InterPro" id="IPR036424">
    <property type="entry name" value="UPP_synth-like_sf"/>
</dbReference>
<feature type="binding site" evidence="2">
    <location>
        <position position="214"/>
    </location>
    <ligand>
        <name>Mg(2+)</name>
        <dbReference type="ChEBI" id="CHEBI:18420"/>
    </ligand>
</feature>
<dbReference type="HAMAP" id="MF_01139">
    <property type="entry name" value="ISPT"/>
    <property type="match status" value="1"/>
</dbReference>
<feature type="binding site" evidence="2">
    <location>
        <begin position="76"/>
        <end position="78"/>
    </location>
    <ligand>
        <name>substrate</name>
    </ligand>
</feature>
<dbReference type="SUPFAM" id="SSF64005">
    <property type="entry name" value="Undecaprenyl diphosphate synthase"/>
    <property type="match status" value="1"/>
</dbReference>
<feature type="binding site" evidence="2">
    <location>
        <position position="82"/>
    </location>
    <ligand>
        <name>substrate</name>
    </ligand>
</feature>
<keyword evidence="4" id="KW-1185">Reference proteome</keyword>
<sequence length="251" mass="28860">MFKKWYNKPRLLKEEIMENTNTPNHLAIILDGNGRWAKRQNKPRTFGHKNGAENVVDIAIHAKKRGIKYLTLYAFSTENWKRPASEVDYLMKLLIKFVEKKIDQLMKEDCKLNFLGDLSAIPGPTRKAVEQALEKTKDNKSLVINIALNYGGRDEIVHAVKQIIAKGYGPEEITEDLIADNLYTAGIPNPDLLIRPGGEIRISNFLIYQIAYSELYFTDVLWPDFDQDELDKALEAFKNRNRRYGALDESD</sequence>
<accession>A0ABW9MW44</accession>
<evidence type="ECO:0000256" key="1">
    <source>
        <dbReference type="ARBA" id="ARBA00022679"/>
    </source>
</evidence>
<reference evidence="3 4" key="1">
    <citation type="journal article" date="2025" name="Anaerobe">
        <title>Description of Anaerococcus kampingiae sp. nov., Anaerococcus groningensis sp. nov., Anaerococcus martiniensis sp. nov., and Anaerococcus cruorum sp. nov., isolated from human clinical specimens.</title>
        <authorList>
            <person name="Boiten K.E."/>
            <person name="Meijer J."/>
            <person name="van Wezel E.M."/>
            <person name="Veloo A.C.M."/>
        </authorList>
    </citation>
    <scope>NUCLEOTIDE SEQUENCE [LARGE SCALE GENOMIC DNA]</scope>
    <source>
        <strain evidence="3 4">ENR1039</strain>
    </source>
</reference>
<keyword evidence="2" id="KW-0460">Magnesium</keyword>
<feature type="active site" description="Proton acceptor" evidence="2">
    <location>
        <position position="79"/>
    </location>
</feature>
<organism evidence="3 4">
    <name type="scientific">Anaerococcus cruorum</name>
    <dbReference type="NCBI Taxonomy" id="3115617"/>
    <lineage>
        <taxon>Bacteria</taxon>
        <taxon>Bacillati</taxon>
        <taxon>Bacillota</taxon>
        <taxon>Tissierellia</taxon>
        <taxon>Tissierellales</taxon>
        <taxon>Peptoniphilaceae</taxon>
        <taxon>Anaerococcus</taxon>
    </lineage>
</organism>
<dbReference type="EC" id="2.5.1.-" evidence="2"/>
<dbReference type="CDD" id="cd00475">
    <property type="entry name" value="Cis_IPPS"/>
    <property type="match status" value="1"/>
</dbReference>
<dbReference type="RefSeq" id="WP_410032802.1">
    <property type="nucleotide sequence ID" value="NZ_JBGMEH010000003.1"/>
</dbReference>
<proteinExistence type="inferred from homology"/>
<feature type="binding site" evidence="2">
    <location>
        <begin position="201"/>
        <end position="203"/>
    </location>
    <ligand>
        <name>substrate</name>
    </ligand>
</feature>
<feature type="binding site" evidence="2">
    <location>
        <begin position="32"/>
        <end position="35"/>
    </location>
    <ligand>
        <name>substrate</name>
    </ligand>
</feature>
<feature type="binding site" evidence="2">
    <location>
        <position position="44"/>
    </location>
    <ligand>
        <name>substrate</name>
    </ligand>
</feature>
<dbReference type="PROSITE" id="PS01066">
    <property type="entry name" value="UPP_SYNTHASE"/>
    <property type="match status" value="1"/>
</dbReference>
<dbReference type="GO" id="GO:0016740">
    <property type="term" value="F:transferase activity"/>
    <property type="evidence" value="ECO:0007669"/>
    <property type="project" value="UniProtKB-KW"/>
</dbReference>
<dbReference type="InterPro" id="IPR001441">
    <property type="entry name" value="UPP_synth-like"/>
</dbReference>
<dbReference type="Gene3D" id="3.40.1180.10">
    <property type="entry name" value="Decaprenyl diphosphate synthase-like"/>
    <property type="match status" value="1"/>
</dbReference>
<feature type="binding site" evidence="2">
    <location>
        <position position="36"/>
    </location>
    <ligand>
        <name>substrate</name>
    </ligand>
</feature>
<comment type="cofactor">
    <cofactor evidence="2">
        <name>Mg(2+)</name>
        <dbReference type="ChEBI" id="CHEBI:18420"/>
    </cofactor>
    <text evidence="2">Binds 2 magnesium ions per subunit.</text>
</comment>
<dbReference type="InterPro" id="IPR018520">
    <property type="entry name" value="UPP_synth-like_CS"/>
</dbReference>
<dbReference type="PANTHER" id="PTHR10291:SF0">
    <property type="entry name" value="DEHYDRODOLICHYL DIPHOSPHATE SYNTHASE 2"/>
    <property type="match status" value="1"/>
</dbReference>
<dbReference type="PANTHER" id="PTHR10291">
    <property type="entry name" value="DEHYDRODOLICHYL DIPHOSPHATE SYNTHASE FAMILY MEMBER"/>
    <property type="match status" value="1"/>
</dbReference>
<feature type="binding site" evidence="2">
    <location>
        <position position="48"/>
    </location>
    <ligand>
        <name>substrate</name>
    </ligand>
</feature>
<keyword evidence="2" id="KW-0479">Metal-binding</keyword>
<comment type="caution">
    <text evidence="3">The sequence shown here is derived from an EMBL/GenBank/DDBJ whole genome shotgun (WGS) entry which is preliminary data.</text>
</comment>
<name>A0ABW9MW44_9FIRM</name>
<evidence type="ECO:0000313" key="4">
    <source>
        <dbReference type="Proteomes" id="UP001638015"/>
    </source>
</evidence>
<comment type="function">
    <text evidence="2">Catalyzes the condensation of isopentenyl diphosphate (IPP) with allylic pyrophosphates generating different type of terpenoids.</text>
</comment>